<reference evidence="3" key="2">
    <citation type="submission" date="2015-01" db="EMBL/GenBank/DDBJ databases">
        <title>Evolutionary Origins and Diversification of the Mycorrhizal Mutualists.</title>
        <authorList>
            <consortium name="DOE Joint Genome Institute"/>
            <consortium name="Mycorrhizal Genomics Consortium"/>
            <person name="Kohler A."/>
            <person name="Kuo A."/>
            <person name="Nagy L.G."/>
            <person name="Floudas D."/>
            <person name="Copeland A."/>
            <person name="Barry K.W."/>
            <person name="Cichocki N."/>
            <person name="Veneault-Fourrey C."/>
            <person name="LaButti K."/>
            <person name="Lindquist E.A."/>
            <person name="Lipzen A."/>
            <person name="Lundell T."/>
            <person name="Morin E."/>
            <person name="Murat C."/>
            <person name="Riley R."/>
            <person name="Ohm R."/>
            <person name="Sun H."/>
            <person name="Tunlid A."/>
            <person name="Henrissat B."/>
            <person name="Grigoriev I.V."/>
            <person name="Hibbett D.S."/>
            <person name="Martin F."/>
        </authorList>
    </citation>
    <scope>NUCLEOTIDE SEQUENCE [LARGE SCALE GENOMIC DNA]</scope>
    <source>
        <strain evidence="3">Foug A</strain>
    </source>
</reference>
<dbReference type="AlphaFoldDB" id="A0A0C3A8G5"/>
<keyword evidence="1" id="KW-0812">Transmembrane</keyword>
<dbReference type="InParanoid" id="A0A0C3A8G5"/>
<sequence>MSSLQKVFLSICIWQFVTAAWLGHWRVIDLIPGVVSSYVVTFLVFVFSTKDDIAAGCVLLLHGTIFVIEFLASI</sequence>
<proteinExistence type="predicted"/>
<protein>
    <submittedName>
        <fullName evidence="2">Uncharacterized protein</fullName>
    </submittedName>
</protein>
<dbReference type="EMBL" id="KN822005">
    <property type="protein sequence ID" value="KIM70008.1"/>
    <property type="molecule type" value="Genomic_DNA"/>
</dbReference>
<organism evidence="2 3">
    <name type="scientific">Scleroderma citrinum Foug A</name>
    <dbReference type="NCBI Taxonomy" id="1036808"/>
    <lineage>
        <taxon>Eukaryota</taxon>
        <taxon>Fungi</taxon>
        <taxon>Dikarya</taxon>
        <taxon>Basidiomycota</taxon>
        <taxon>Agaricomycotina</taxon>
        <taxon>Agaricomycetes</taxon>
        <taxon>Agaricomycetidae</taxon>
        <taxon>Boletales</taxon>
        <taxon>Sclerodermatineae</taxon>
        <taxon>Sclerodermataceae</taxon>
        <taxon>Scleroderma</taxon>
    </lineage>
</organism>
<dbReference type="Proteomes" id="UP000053989">
    <property type="component" value="Unassembled WGS sequence"/>
</dbReference>
<evidence type="ECO:0000256" key="1">
    <source>
        <dbReference type="SAM" id="Phobius"/>
    </source>
</evidence>
<keyword evidence="3" id="KW-1185">Reference proteome</keyword>
<keyword evidence="1" id="KW-0472">Membrane</keyword>
<gene>
    <name evidence="2" type="ORF">SCLCIDRAFT_1207271</name>
</gene>
<dbReference type="HOGENOM" id="CLU_2689250_0_0_1"/>
<evidence type="ECO:0000313" key="3">
    <source>
        <dbReference type="Proteomes" id="UP000053989"/>
    </source>
</evidence>
<feature type="transmembrane region" description="Helical" evidence="1">
    <location>
        <begin position="53"/>
        <end position="72"/>
    </location>
</feature>
<reference evidence="2 3" key="1">
    <citation type="submission" date="2014-04" db="EMBL/GenBank/DDBJ databases">
        <authorList>
            <consortium name="DOE Joint Genome Institute"/>
            <person name="Kuo A."/>
            <person name="Kohler A."/>
            <person name="Nagy L.G."/>
            <person name="Floudas D."/>
            <person name="Copeland A."/>
            <person name="Barry K.W."/>
            <person name="Cichocki N."/>
            <person name="Veneault-Fourrey C."/>
            <person name="LaButti K."/>
            <person name="Lindquist E.A."/>
            <person name="Lipzen A."/>
            <person name="Lundell T."/>
            <person name="Morin E."/>
            <person name="Murat C."/>
            <person name="Sun H."/>
            <person name="Tunlid A."/>
            <person name="Henrissat B."/>
            <person name="Grigoriev I.V."/>
            <person name="Hibbett D.S."/>
            <person name="Martin F."/>
            <person name="Nordberg H.P."/>
            <person name="Cantor M.N."/>
            <person name="Hua S.X."/>
        </authorList>
    </citation>
    <scope>NUCLEOTIDE SEQUENCE [LARGE SCALE GENOMIC DNA]</scope>
    <source>
        <strain evidence="2 3">Foug A</strain>
    </source>
</reference>
<keyword evidence="1" id="KW-1133">Transmembrane helix</keyword>
<accession>A0A0C3A8G5</accession>
<feature type="transmembrane region" description="Helical" evidence="1">
    <location>
        <begin position="30"/>
        <end position="47"/>
    </location>
</feature>
<evidence type="ECO:0000313" key="2">
    <source>
        <dbReference type="EMBL" id="KIM70008.1"/>
    </source>
</evidence>
<name>A0A0C3A8G5_9AGAM</name>
<feature type="transmembrane region" description="Helical" evidence="1">
    <location>
        <begin position="6"/>
        <end position="23"/>
    </location>
</feature>